<keyword evidence="2" id="KW-1185">Reference proteome</keyword>
<reference evidence="1 2" key="1">
    <citation type="journal article" date="2024" name="G3 (Bethesda)">
        <title>Genome assembly of Hibiscus sabdariffa L. provides insights into metabolisms of medicinal natural products.</title>
        <authorList>
            <person name="Kim T."/>
        </authorList>
    </citation>
    <scope>NUCLEOTIDE SEQUENCE [LARGE SCALE GENOMIC DNA]</scope>
    <source>
        <strain evidence="1">TK-2024</strain>
        <tissue evidence="1">Old leaves</tissue>
    </source>
</reference>
<dbReference type="EMBL" id="JBBPBM010000002">
    <property type="protein sequence ID" value="KAK8596437.1"/>
    <property type="molecule type" value="Genomic_DNA"/>
</dbReference>
<gene>
    <name evidence="1" type="ORF">V6N12_064926</name>
</gene>
<name>A0ABR2G8M0_9ROSI</name>
<evidence type="ECO:0000313" key="1">
    <source>
        <dbReference type="EMBL" id="KAK8596437.1"/>
    </source>
</evidence>
<dbReference type="Proteomes" id="UP001472677">
    <property type="component" value="Unassembled WGS sequence"/>
</dbReference>
<comment type="caution">
    <text evidence="1">The sequence shown here is derived from an EMBL/GenBank/DDBJ whole genome shotgun (WGS) entry which is preliminary data.</text>
</comment>
<protein>
    <submittedName>
        <fullName evidence="1">Uncharacterized protein</fullName>
    </submittedName>
</protein>
<evidence type="ECO:0000313" key="2">
    <source>
        <dbReference type="Proteomes" id="UP001472677"/>
    </source>
</evidence>
<organism evidence="1 2">
    <name type="scientific">Hibiscus sabdariffa</name>
    <name type="common">roselle</name>
    <dbReference type="NCBI Taxonomy" id="183260"/>
    <lineage>
        <taxon>Eukaryota</taxon>
        <taxon>Viridiplantae</taxon>
        <taxon>Streptophyta</taxon>
        <taxon>Embryophyta</taxon>
        <taxon>Tracheophyta</taxon>
        <taxon>Spermatophyta</taxon>
        <taxon>Magnoliopsida</taxon>
        <taxon>eudicotyledons</taxon>
        <taxon>Gunneridae</taxon>
        <taxon>Pentapetalae</taxon>
        <taxon>rosids</taxon>
        <taxon>malvids</taxon>
        <taxon>Malvales</taxon>
        <taxon>Malvaceae</taxon>
        <taxon>Malvoideae</taxon>
        <taxon>Hibiscus</taxon>
    </lineage>
</organism>
<proteinExistence type="predicted"/>
<accession>A0ABR2G8M0</accession>
<sequence>MVNSEVTKKSGDLVFAEFPPLGSSGDKIGVDASEEGVVLDGVVVALTGAAQSSANLGVTDAAAKTDVPTAAIGKSDWKSPFNQSLSYFPPVQHDGRVIVRPPQEVRVELFLLLWSWYGLPHVVRDALSLGTLMINVLRRLRLVVVFRGIETLVLFLVLSFSDVGQSVNVTLGDVKESDIGLGHGGQVGETSKIALLETDGSGGQDCEISNNGSARVEDSVVECVTVVGSEFGVDSSSSAMAVVESPN</sequence>